<sequence length="301" mass="35428">MAELTIQLRLRIFLPDQTTPSPSSSRTIVVARMYRNQRNDDKSIVLRRPGKKEHHLSKKRDSGLDRNRSNDDKSIVLRRTGKKEHHLWKKRDPVQTLHKASNLVRLVLKLPNEKEVIYSALDKWTAFEAEFPVIAIAKSLDILRRSSHWLRIIQVCKWLFSKGQIVTWSTYDTLLVAFNMEGRLDEAELVYNKVIEENTRSTPKRLFSRMISMYDHHRLPHKILEVFADMEEFGIHPDGDTTWRIARALVKSKQPEKVKQVLEKYLTKWKYLYFDGKRVRVKRGGPSDPYADQPKIDQTQN</sequence>
<evidence type="ECO:0000256" key="1">
    <source>
        <dbReference type="ARBA" id="ARBA00022737"/>
    </source>
</evidence>
<dbReference type="InterPro" id="IPR002885">
    <property type="entry name" value="PPR_rpt"/>
</dbReference>
<keyword evidence="2" id="KW-0809">Transit peptide</keyword>
<dbReference type="InterPro" id="IPR044646">
    <property type="entry name" value="EMB1417-like"/>
</dbReference>
<proteinExistence type="predicted"/>
<dbReference type="InterPro" id="IPR011990">
    <property type="entry name" value="TPR-like_helical_dom_sf"/>
</dbReference>
<comment type="caution">
    <text evidence="4">The sequence shown here is derived from an EMBL/GenBank/DDBJ whole genome shotgun (WGS) entry which is preliminary data.</text>
</comment>
<keyword evidence="1" id="KW-0677">Repeat</keyword>
<dbReference type="Gene3D" id="1.25.40.10">
    <property type="entry name" value="Tetratricopeptide repeat domain"/>
    <property type="match status" value="1"/>
</dbReference>
<name>A0AAD6EY18_9POAL</name>
<evidence type="ECO:0000313" key="5">
    <source>
        <dbReference type="Proteomes" id="UP001210211"/>
    </source>
</evidence>
<dbReference type="AlphaFoldDB" id="A0AAD6EY18"/>
<accession>A0AAD6EY18</accession>
<dbReference type="PANTHER" id="PTHR46782">
    <property type="entry name" value="OS01G0757700 PROTEIN"/>
    <property type="match status" value="1"/>
</dbReference>
<organism evidence="4 5">
    <name type="scientific">Rhynchospora tenuis</name>
    <dbReference type="NCBI Taxonomy" id="198213"/>
    <lineage>
        <taxon>Eukaryota</taxon>
        <taxon>Viridiplantae</taxon>
        <taxon>Streptophyta</taxon>
        <taxon>Embryophyta</taxon>
        <taxon>Tracheophyta</taxon>
        <taxon>Spermatophyta</taxon>
        <taxon>Magnoliopsida</taxon>
        <taxon>Liliopsida</taxon>
        <taxon>Poales</taxon>
        <taxon>Cyperaceae</taxon>
        <taxon>Cyperoideae</taxon>
        <taxon>Rhynchosporeae</taxon>
        <taxon>Rhynchospora</taxon>
    </lineage>
</organism>
<feature type="region of interest" description="Disordered" evidence="3">
    <location>
        <begin position="47"/>
        <end position="73"/>
    </location>
</feature>
<dbReference type="Pfam" id="PF01535">
    <property type="entry name" value="PPR"/>
    <property type="match status" value="2"/>
</dbReference>
<evidence type="ECO:0000256" key="3">
    <source>
        <dbReference type="SAM" id="MobiDB-lite"/>
    </source>
</evidence>
<evidence type="ECO:0000256" key="2">
    <source>
        <dbReference type="ARBA" id="ARBA00022946"/>
    </source>
</evidence>
<keyword evidence="5" id="KW-1185">Reference proteome</keyword>
<evidence type="ECO:0000313" key="4">
    <source>
        <dbReference type="EMBL" id="KAJ3705190.1"/>
    </source>
</evidence>
<gene>
    <name evidence="4" type="ORF">LUZ61_008895</name>
</gene>
<feature type="compositionally biased region" description="Basic and acidic residues" evidence="3">
    <location>
        <begin position="59"/>
        <end position="73"/>
    </location>
</feature>
<evidence type="ECO:0008006" key="6">
    <source>
        <dbReference type="Google" id="ProtNLM"/>
    </source>
</evidence>
<dbReference type="Proteomes" id="UP001210211">
    <property type="component" value="Unassembled WGS sequence"/>
</dbReference>
<feature type="compositionally biased region" description="Basic residues" evidence="3">
    <location>
        <begin position="48"/>
        <end position="58"/>
    </location>
</feature>
<reference evidence="4 5" key="1">
    <citation type="journal article" date="2022" name="Cell">
        <title>Repeat-based holocentromeres influence genome architecture and karyotype evolution.</title>
        <authorList>
            <person name="Hofstatter P.G."/>
            <person name="Thangavel G."/>
            <person name="Lux T."/>
            <person name="Neumann P."/>
            <person name="Vondrak T."/>
            <person name="Novak P."/>
            <person name="Zhang M."/>
            <person name="Costa L."/>
            <person name="Castellani M."/>
            <person name="Scott A."/>
            <person name="Toegelov H."/>
            <person name="Fuchs J."/>
            <person name="Mata-Sucre Y."/>
            <person name="Dias Y."/>
            <person name="Vanzela A.L.L."/>
            <person name="Huettel B."/>
            <person name="Almeida C.C.S."/>
            <person name="Simkova H."/>
            <person name="Souza G."/>
            <person name="Pedrosa-Harand A."/>
            <person name="Macas J."/>
            <person name="Mayer K.F.X."/>
            <person name="Houben A."/>
            <person name="Marques A."/>
        </authorList>
    </citation>
    <scope>NUCLEOTIDE SEQUENCE [LARGE SCALE GENOMIC DNA]</scope>
    <source>
        <strain evidence="4">RhyTen1mFocal</strain>
    </source>
</reference>
<dbReference type="EMBL" id="JAMRDG010000001">
    <property type="protein sequence ID" value="KAJ3705190.1"/>
    <property type="molecule type" value="Genomic_DNA"/>
</dbReference>
<dbReference type="PANTHER" id="PTHR46782:SF2">
    <property type="entry name" value="OS07G0545900 PROTEIN"/>
    <property type="match status" value="1"/>
</dbReference>
<protein>
    <recommendedName>
        <fullName evidence="6">Pentatricopeptide repeat-containing protein</fullName>
    </recommendedName>
</protein>